<evidence type="ECO:0000313" key="2">
    <source>
        <dbReference type="Proteomes" id="UP000460561"/>
    </source>
</evidence>
<dbReference type="AlphaFoldDB" id="A0A845ABK1"/>
<protein>
    <submittedName>
        <fullName evidence="1">DUF1465 family protein</fullName>
    </submittedName>
</protein>
<keyword evidence="2" id="KW-1185">Reference proteome</keyword>
<dbReference type="OrthoDB" id="9799531at2"/>
<dbReference type="EMBL" id="WTYQ01000001">
    <property type="protein sequence ID" value="MXP24558.1"/>
    <property type="molecule type" value="Genomic_DNA"/>
</dbReference>
<accession>A0A845ABK1</accession>
<dbReference type="Proteomes" id="UP000460561">
    <property type="component" value="Unassembled WGS sequence"/>
</dbReference>
<sequence>MKKHTMKLHATIIESLYLEAITLAEEARVVFEYSDIIDNSDDIERSVALARQITRSRTLLMNVLAWLLNHKACLDGELSEQELRHYCRLKKPTYLSEKLPEIFLLPQEMQDLAQHITALHNRVERLDMRASLPLATPLRLRRLPQNFAPELIALP</sequence>
<comment type="caution">
    <text evidence="1">The sequence shown here is derived from an EMBL/GenBank/DDBJ whole genome shotgun (WGS) entry which is preliminary data.</text>
</comment>
<dbReference type="InterPro" id="IPR010848">
    <property type="entry name" value="DUF1465"/>
</dbReference>
<proteinExistence type="predicted"/>
<dbReference type="InterPro" id="IPR038301">
    <property type="entry name" value="AraC-like_sf"/>
</dbReference>
<gene>
    <name evidence="1" type="ORF">GRI39_00640</name>
</gene>
<name>A0A845ABK1_9SPHN</name>
<organism evidence="1 2">
    <name type="scientific">Altericroceibacterium indicum</name>
    <dbReference type="NCBI Taxonomy" id="374177"/>
    <lineage>
        <taxon>Bacteria</taxon>
        <taxon>Pseudomonadati</taxon>
        <taxon>Pseudomonadota</taxon>
        <taxon>Alphaproteobacteria</taxon>
        <taxon>Sphingomonadales</taxon>
        <taxon>Erythrobacteraceae</taxon>
        <taxon>Altericroceibacterium</taxon>
    </lineage>
</organism>
<dbReference type="Gene3D" id="1.10.8.930">
    <property type="entry name" value="Protein of unknown function DUF1465"/>
    <property type="match status" value="1"/>
</dbReference>
<dbReference type="Pfam" id="PF07323">
    <property type="entry name" value="DUF1465"/>
    <property type="match status" value="1"/>
</dbReference>
<dbReference type="RefSeq" id="WP_160737785.1">
    <property type="nucleotide sequence ID" value="NZ_WTYQ01000001.1"/>
</dbReference>
<reference evidence="1 2" key="1">
    <citation type="submission" date="2019-12" db="EMBL/GenBank/DDBJ databases">
        <title>Genomic-based taxomic classification of the family Erythrobacteraceae.</title>
        <authorList>
            <person name="Xu L."/>
        </authorList>
    </citation>
    <scope>NUCLEOTIDE SEQUENCE [LARGE SCALE GENOMIC DNA]</scope>
    <source>
        <strain evidence="1 2">DSM 18604</strain>
    </source>
</reference>
<evidence type="ECO:0000313" key="1">
    <source>
        <dbReference type="EMBL" id="MXP24558.1"/>
    </source>
</evidence>